<dbReference type="Pfam" id="PF13508">
    <property type="entry name" value="Acetyltransf_7"/>
    <property type="match status" value="1"/>
</dbReference>
<gene>
    <name evidence="2" type="ORF">D0962_28995</name>
</gene>
<dbReference type="Proteomes" id="UP000473574">
    <property type="component" value="Unassembled WGS sequence"/>
</dbReference>
<protein>
    <submittedName>
        <fullName evidence="2">N-acetyltransferase</fullName>
    </submittedName>
</protein>
<dbReference type="CDD" id="cd04301">
    <property type="entry name" value="NAT_SF"/>
    <property type="match status" value="1"/>
</dbReference>
<feature type="domain" description="N-acetyltransferase" evidence="1">
    <location>
        <begin position="2"/>
        <end position="149"/>
    </location>
</feature>
<proteinExistence type="predicted"/>
<organism evidence="2 3">
    <name type="scientific">Adonisia turfae CCMR0082</name>
    <dbReference type="NCBI Taxonomy" id="2304604"/>
    <lineage>
        <taxon>Bacteria</taxon>
        <taxon>Bacillati</taxon>
        <taxon>Cyanobacteriota</taxon>
        <taxon>Adonisia</taxon>
        <taxon>Adonisia turfae</taxon>
    </lineage>
</organism>
<keyword evidence="2" id="KW-0808">Transferase</keyword>
<name>A0A6M0SE41_9CYAN</name>
<dbReference type="SUPFAM" id="SSF55729">
    <property type="entry name" value="Acyl-CoA N-acyltransferases (Nat)"/>
    <property type="match status" value="1"/>
</dbReference>
<sequence>MINIRSYEVTDWSRLCEIHDASRVDELTLTVGMDAFLTLGQTAKEEGLFDGQLFVAEVDNVIQGFVAYTNEELTWLYVDPKFYRKGVGRALVQHAVANSAPTMAIELLEGNTPALELYLAEGFKVIKRIEGQLVGNEEFAAVGLVLRREET</sequence>
<dbReference type="PROSITE" id="PS51186">
    <property type="entry name" value="GNAT"/>
    <property type="match status" value="1"/>
</dbReference>
<dbReference type="Gene3D" id="3.40.630.30">
    <property type="match status" value="1"/>
</dbReference>
<dbReference type="RefSeq" id="WP_163669167.1">
    <property type="nucleotide sequence ID" value="NZ_QZCE01000002.1"/>
</dbReference>
<dbReference type="AlphaFoldDB" id="A0A6M0SE41"/>
<dbReference type="GO" id="GO:0016747">
    <property type="term" value="F:acyltransferase activity, transferring groups other than amino-acyl groups"/>
    <property type="evidence" value="ECO:0007669"/>
    <property type="project" value="InterPro"/>
</dbReference>
<reference evidence="2 3" key="1">
    <citation type="journal article" date="2020" name="Microb. Ecol.">
        <title>Ecogenomics of the Marine Benthic Filamentous Cyanobacterium Adonisia.</title>
        <authorList>
            <person name="Walter J.M."/>
            <person name="Coutinho F.H."/>
            <person name="Leomil L."/>
            <person name="Hargreaves P.I."/>
            <person name="Campeao M.E."/>
            <person name="Vieira V.V."/>
            <person name="Silva B.S."/>
            <person name="Fistarol G.O."/>
            <person name="Salomon P.S."/>
            <person name="Sawabe T."/>
            <person name="Mino S."/>
            <person name="Hosokawa M."/>
            <person name="Miyashita H."/>
            <person name="Maruyama F."/>
            <person name="van Verk M.C."/>
            <person name="Dutilh B.E."/>
            <person name="Thompson C.C."/>
            <person name="Thompson F.L."/>
        </authorList>
    </citation>
    <scope>NUCLEOTIDE SEQUENCE [LARGE SCALE GENOMIC DNA]</scope>
    <source>
        <strain evidence="2 3">CCMR0082</strain>
    </source>
</reference>
<dbReference type="EMBL" id="QZCE01000002">
    <property type="protein sequence ID" value="NEZ66748.1"/>
    <property type="molecule type" value="Genomic_DNA"/>
</dbReference>
<dbReference type="InterPro" id="IPR016181">
    <property type="entry name" value="Acyl_CoA_acyltransferase"/>
</dbReference>
<dbReference type="InterPro" id="IPR000182">
    <property type="entry name" value="GNAT_dom"/>
</dbReference>
<evidence type="ECO:0000313" key="2">
    <source>
        <dbReference type="EMBL" id="NEZ66748.1"/>
    </source>
</evidence>
<evidence type="ECO:0000313" key="3">
    <source>
        <dbReference type="Proteomes" id="UP000473574"/>
    </source>
</evidence>
<evidence type="ECO:0000259" key="1">
    <source>
        <dbReference type="PROSITE" id="PS51186"/>
    </source>
</evidence>
<comment type="caution">
    <text evidence="2">The sequence shown here is derived from an EMBL/GenBank/DDBJ whole genome shotgun (WGS) entry which is preliminary data.</text>
</comment>
<accession>A0A6M0SE41</accession>